<protein>
    <submittedName>
        <fullName evidence="2">Uncharacterized protein</fullName>
    </submittedName>
</protein>
<reference evidence="2" key="1">
    <citation type="submission" date="2022-06" db="EMBL/GenBank/DDBJ databases">
        <title>Natrinema sp. a new haloarchaeum isolate from saline soil.</title>
        <authorList>
            <person name="Strakova D."/>
            <person name="Galisteo C."/>
            <person name="Sanchez-Porro C."/>
            <person name="Ventosa A."/>
        </authorList>
    </citation>
    <scope>NUCLEOTIDE SEQUENCE</scope>
    <source>
        <strain evidence="2">S1CR25-10</strain>
    </source>
</reference>
<evidence type="ECO:0000313" key="3">
    <source>
        <dbReference type="Proteomes" id="UP001154061"/>
    </source>
</evidence>
<evidence type="ECO:0000313" key="2">
    <source>
        <dbReference type="EMBL" id="MDF9748398.1"/>
    </source>
</evidence>
<feature type="region of interest" description="Disordered" evidence="1">
    <location>
        <begin position="244"/>
        <end position="285"/>
    </location>
</feature>
<proteinExistence type="predicted"/>
<name>A0A9Q4Q5Q6_9EURY</name>
<dbReference type="Proteomes" id="UP001154061">
    <property type="component" value="Unassembled WGS sequence"/>
</dbReference>
<dbReference type="RefSeq" id="WP_277525079.1">
    <property type="nucleotide sequence ID" value="NZ_JAMQOT010000015.1"/>
</dbReference>
<sequence length="285" mass="31889">MSDTDEKSVAEHWQERLTEARVPIGDGLEPELLADRYDVETAAEIEELTTQATKEMIRGDHTLLVLDDLDAAEEKLEDAGDYEVATNGGTDRPEVVCLCGSTRFKDEYRAANRRFTMEGKVVLSVGLFGHADGHEFSDEEKEMLDALHKQKIDLADRIHVINVDGYIGDSTQSEIEYARKTDTEITYLEQPVVTDGGTSHVPERDLSVPLEDAVGYLHIGVGPDCDPVPGEGYWIPVGEQEYAEERHPPRGHVIQYPKDGRDPSRVGDRDVPDHVRNWDYRGESA</sequence>
<keyword evidence="3" id="KW-1185">Reference proteome</keyword>
<organism evidence="2 3">
    <name type="scientific">Natrinema salsiterrestre</name>
    <dbReference type="NCBI Taxonomy" id="2950540"/>
    <lineage>
        <taxon>Archaea</taxon>
        <taxon>Methanobacteriati</taxon>
        <taxon>Methanobacteriota</taxon>
        <taxon>Stenosarchaea group</taxon>
        <taxon>Halobacteria</taxon>
        <taxon>Halobacteriales</taxon>
        <taxon>Natrialbaceae</taxon>
        <taxon>Natrinema</taxon>
    </lineage>
</organism>
<gene>
    <name evidence="2" type="ORF">NDI89_22805</name>
</gene>
<dbReference type="AlphaFoldDB" id="A0A9Q4Q5Q6"/>
<feature type="compositionally biased region" description="Basic and acidic residues" evidence="1">
    <location>
        <begin position="258"/>
        <end position="285"/>
    </location>
</feature>
<evidence type="ECO:0000256" key="1">
    <source>
        <dbReference type="SAM" id="MobiDB-lite"/>
    </source>
</evidence>
<accession>A0A9Q4Q5Q6</accession>
<comment type="caution">
    <text evidence="2">The sequence shown here is derived from an EMBL/GenBank/DDBJ whole genome shotgun (WGS) entry which is preliminary data.</text>
</comment>
<dbReference type="EMBL" id="JAMQOT010000015">
    <property type="protein sequence ID" value="MDF9748398.1"/>
    <property type="molecule type" value="Genomic_DNA"/>
</dbReference>